<feature type="region of interest" description="Disordered" evidence="1">
    <location>
        <begin position="1"/>
        <end position="39"/>
    </location>
</feature>
<proteinExistence type="predicted"/>
<keyword evidence="3" id="KW-1185">Reference proteome</keyword>
<dbReference type="Proteomes" id="UP001295444">
    <property type="component" value="Chromosome 06"/>
</dbReference>
<protein>
    <submittedName>
        <fullName evidence="2">Uncharacterized protein</fullName>
    </submittedName>
</protein>
<reference evidence="2" key="1">
    <citation type="submission" date="2022-03" db="EMBL/GenBank/DDBJ databases">
        <authorList>
            <person name="Alioto T."/>
            <person name="Alioto T."/>
            <person name="Gomez Garrido J."/>
        </authorList>
    </citation>
    <scope>NUCLEOTIDE SEQUENCE</scope>
</reference>
<dbReference type="PANTHER" id="PTHR11505">
    <property type="entry name" value="L1 TRANSPOSABLE ELEMENT-RELATED"/>
    <property type="match status" value="1"/>
</dbReference>
<evidence type="ECO:0000313" key="3">
    <source>
        <dbReference type="Proteomes" id="UP001295444"/>
    </source>
</evidence>
<dbReference type="AlphaFoldDB" id="A0AAD1SHA4"/>
<gene>
    <name evidence="2" type="ORF">PECUL_23A013363</name>
</gene>
<evidence type="ECO:0000313" key="2">
    <source>
        <dbReference type="EMBL" id="CAH2301033.1"/>
    </source>
</evidence>
<organism evidence="2 3">
    <name type="scientific">Pelobates cultripes</name>
    <name type="common">Western spadefoot toad</name>
    <dbReference type="NCBI Taxonomy" id="61616"/>
    <lineage>
        <taxon>Eukaryota</taxon>
        <taxon>Metazoa</taxon>
        <taxon>Chordata</taxon>
        <taxon>Craniata</taxon>
        <taxon>Vertebrata</taxon>
        <taxon>Euteleostomi</taxon>
        <taxon>Amphibia</taxon>
        <taxon>Batrachia</taxon>
        <taxon>Anura</taxon>
        <taxon>Pelobatoidea</taxon>
        <taxon>Pelobatidae</taxon>
        <taxon>Pelobates</taxon>
    </lineage>
</organism>
<accession>A0AAD1SHA4</accession>
<dbReference type="EMBL" id="OW240917">
    <property type="protein sequence ID" value="CAH2301033.1"/>
    <property type="molecule type" value="Genomic_DNA"/>
</dbReference>
<name>A0AAD1SHA4_PELCU</name>
<dbReference type="InterPro" id="IPR004244">
    <property type="entry name" value="Transposase_22"/>
</dbReference>
<dbReference type="Gene3D" id="3.30.70.1820">
    <property type="entry name" value="L1 transposable element, RRM domain"/>
    <property type="match status" value="1"/>
</dbReference>
<evidence type="ECO:0000256" key="1">
    <source>
        <dbReference type="SAM" id="MobiDB-lite"/>
    </source>
</evidence>
<sequence>MFAAARTMRLSSQDGGRRESPKIPHTPPSPEDAAARAPSEATAAQILETLAEVRTYLATEIVRNTNEVKLEILVVGARTAALELRLESTAVSHNAAVAQINRLTSRLALMESTLDDLGNRSRRNNVRLRGLPEQEGEGPQAAVATAIFKPLLPEVPEHLWHIERAHRALRAKWGDNQHPREVIVEWRQVRAEPLLARDQRRVLGGYFLPGMAPRREIP</sequence>